<dbReference type="Pfam" id="PF20515">
    <property type="entry name" value="2OG-FeII_Oxy_6"/>
    <property type="match status" value="1"/>
</dbReference>
<evidence type="ECO:0000259" key="1">
    <source>
        <dbReference type="Pfam" id="PF20515"/>
    </source>
</evidence>
<dbReference type="AlphaFoldDB" id="A0A0L6VQX0"/>
<evidence type="ECO:0000313" key="2">
    <source>
        <dbReference type="EMBL" id="KNZ63118.1"/>
    </source>
</evidence>
<dbReference type="Proteomes" id="UP000037035">
    <property type="component" value="Unassembled WGS sequence"/>
</dbReference>
<dbReference type="OrthoDB" id="2496844at2759"/>
<feature type="non-terminal residue" evidence="2">
    <location>
        <position position="1"/>
    </location>
</feature>
<organism evidence="2 3">
    <name type="scientific">Puccinia sorghi</name>
    <dbReference type="NCBI Taxonomy" id="27349"/>
    <lineage>
        <taxon>Eukaryota</taxon>
        <taxon>Fungi</taxon>
        <taxon>Dikarya</taxon>
        <taxon>Basidiomycota</taxon>
        <taxon>Pucciniomycotina</taxon>
        <taxon>Pucciniomycetes</taxon>
        <taxon>Pucciniales</taxon>
        <taxon>Pucciniaceae</taxon>
        <taxon>Puccinia</taxon>
    </lineage>
</organism>
<comment type="caution">
    <text evidence="2">The sequence shown here is derived from an EMBL/GenBank/DDBJ whole genome shotgun (WGS) entry which is preliminary data.</text>
</comment>
<gene>
    <name evidence="2" type="ORF">VP01_1186g6</name>
</gene>
<dbReference type="VEuPathDB" id="FungiDB:VP01_1186g6"/>
<evidence type="ECO:0000313" key="3">
    <source>
        <dbReference type="Proteomes" id="UP000037035"/>
    </source>
</evidence>
<sequence length="146" mass="16809">FYPFSTMDPSLKSQYQHLSQNLIAQKAYQNPQIALNMLGRFIFWDGKRDKMSQRIQTDIASSKSMFLNKTPSFTNGSTWFAVLYLMNFTCHLSFTISKFANKPHKDNDASPFKFLIWIPIKQTTVLTFQGSMALWSVPGKSLHILT</sequence>
<keyword evidence="3" id="KW-1185">Reference proteome</keyword>
<protein>
    <recommendedName>
        <fullName evidence="1">Tet-like 2OG-Fe(II) oxygenase domain-containing protein</fullName>
    </recommendedName>
</protein>
<accession>A0A0L6VQX0</accession>
<name>A0A0L6VQX0_9BASI</name>
<proteinExistence type="predicted"/>
<dbReference type="EMBL" id="LAVV01002076">
    <property type="protein sequence ID" value="KNZ63118.1"/>
    <property type="molecule type" value="Genomic_DNA"/>
</dbReference>
<feature type="domain" description="Tet-like 2OG-Fe(II) oxygenase" evidence="1">
    <location>
        <begin position="68"/>
        <end position="124"/>
    </location>
</feature>
<dbReference type="InterPro" id="IPR046798">
    <property type="entry name" value="2OG-FeII_Oxy_6"/>
</dbReference>
<reference evidence="2 3" key="1">
    <citation type="submission" date="2015-08" db="EMBL/GenBank/DDBJ databases">
        <title>Next Generation Sequencing and Analysis of the Genome of Puccinia sorghi L Schw, the Causal Agent of Maize Common Rust.</title>
        <authorList>
            <person name="Rochi L."/>
            <person name="Burguener G."/>
            <person name="Darino M."/>
            <person name="Turjanski A."/>
            <person name="Kreff E."/>
            <person name="Dieguez M.J."/>
            <person name="Sacco F."/>
        </authorList>
    </citation>
    <scope>NUCLEOTIDE SEQUENCE [LARGE SCALE GENOMIC DNA]</scope>
    <source>
        <strain evidence="2 3">RO10H11247</strain>
    </source>
</reference>